<comment type="similarity">
    <text evidence="6">Belongs to the peptidase M24A family. Methionine aminopeptidase type 1 subfamily.</text>
</comment>
<evidence type="ECO:0000256" key="2">
    <source>
        <dbReference type="ARBA" id="ARBA00022438"/>
    </source>
</evidence>
<feature type="binding site" evidence="6">
    <location>
        <position position="177"/>
    </location>
    <ligand>
        <name>substrate</name>
    </ligand>
</feature>
<comment type="subunit">
    <text evidence="6">Monomer.</text>
</comment>
<feature type="domain" description="Peptidase M24" evidence="8">
    <location>
        <begin position="13"/>
        <end position="239"/>
    </location>
</feature>
<comment type="function">
    <text evidence="1 6">Removes the N-terminal methionine from nascent proteins. The N-terminal methionine is often cleaved when the second residue in the primary sequence is small and uncharged (Met-Ala-, Cys, Gly, Pro, Ser, Thr, or Val). Requires deformylation of the N(alpha)-formylated initiator methionine before it can be hydrolyzed.</text>
</comment>
<evidence type="ECO:0000256" key="5">
    <source>
        <dbReference type="ARBA" id="ARBA00022801"/>
    </source>
</evidence>
<keyword evidence="5 6" id="KW-0378">Hydrolase</keyword>
<sequence length="264" mass="28359">MSRVVLKTTEQIEGIRASAKVLSNLLVEIAKVIRPGITTLSLDTLAQEYIADHKGTPAFLNYQGFPNALCISVNDEVVHGIPGDYVLQEGDVISVDGGVNLNGYISDSAYSFPVGEIDADVQQLLSVTKDALDKGVEKATQGNRIGDISAAVQDYVTPYGYGIVKELVGHGVGLDLHEGPEVPNYGRRGNGVKLQSGMVLCIEPMINAGTAGVDFLSDGWTVKTRDGKYSAHYEKMVSVAKGQPDVLLDFVDIEEVLKERGLFC</sequence>
<accession>A0A9D1W7N3</accession>
<dbReference type="NCBIfam" id="TIGR00500">
    <property type="entry name" value="met_pdase_I"/>
    <property type="match status" value="1"/>
</dbReference>
<dbReference type="Pfam" id="PF00557">
    <property type="entry name" value="Peptidase_M24"/>
    <property type="match status" value="1"/>
</dbReference>
<keyword evidence="4 6" id="KW-0479">Metal-binding</keyword>
<evidence type="ECO:0000256" key="4">
    <source>
        <dbReference type="ARBA" id="ARBA00022723"/>
    </source>
</evidence>
<dbReference type="SUPFAM" id="SSF55920">
    <property type="entry name" value="Creatinase/aminopeptidase"/>
    <property type="match status" value="1"/>
</dbReference>
<dbReference type="HAMAP" id="MF_01974">
    <property type="entry name" value="MetAP_1"/>
    <property type="match status" value="1"/>
</dbReference>
<evidence type="ECO:0000313" key="9">
    <source>
        <dbReference type="EMBL" id="HIX53713.1"/>
    </source>
</evidence>
<dbReference type="EC" id="3.4.11.18" evidence="6 7"/>
<evidence type="ECO:0000259" key="8">
    <source>
        <dbReference type="Pfam" id="PF00557"/>
    </source>
</evidence>
<evidence type="ECO:0000313" key="10">
    <source>
        <dbReference type="Proteomes" id="UP000824156"/>
    </source>
</evidence>
<evidence type="ECO:0000256" key="1">
    <source>
        <dbReference type="ARBA" id="ARBA00002521"/>
    </source>
</evidence>
<dbReference type="Proteomes" id="UP000824156">
    <property type="component" value="Unassembled WGS sequence"/>
</dbReference>
<dbReference type="PRINTS" id="PR00599">
    <property type="entry name" value="MAPEPTIDASE"/>
</dbReference>
<dbReference type="InterPro" id="IPR001714">
    <property type="entry name" value="Pept_M24_MAP"/>
</dbReference>
<keyword evidence="3 6" id="KW-0645">Protease</keyword>
<feature type="binding site" evidence="6">
    <location>
        <position position="107"/>
    </location>
    <ligand>
        <name>a divalent metal cation</name>
        <dbReference type="ChEBI" id="CHEBI:60240"/>
        <label>1</label>
    </ligand>
</feature>
<feature type="binding site" evidence="6">
    <location>
        <position position="107"/>
    </location>
    <ligand>
        <name>a divalent metal cation</name>
        <dbReference type="ChEBI" id="CHEBI:60240"/>
        <label>2</label>
        <note>catalytic</note>
    </ligand>
</feature>
<reference evidence="9" key="2">
    <citation type="submission" date="2021-04" db="EMBL/GenBank/DDBJ databases">
        <authorList>
            <person name="Gilroy R."/>
        </authorList>
    </citation>
    <scope>NUCLEOTIDE SEQUENCE</scope>
    <source>
        <strain evidence="9">1719</strain>
    </source>
</reference>
<evidence type="ECO:0000256" key="6">
    <source>
        <dbReference type="HAMAP-Rule" id="MF_01974"/>
    </source>
</evidence>
<dbReference type="Gene3D" id="3.90.230.10">
    <property type="entry name" value="Creatinase/methionine aminopeptidase superfamily"/>
    <property type="match status" value="1"/>
</dbReference>
<evidence type="ECO:0000256" key="7">
    <source>
        <dbReference type="RuleBase" id="RU003653"/>
    </source>
</evidence>
<gene>
    <name evidence="6 9" type="primary">map</name>
    <name evidence="9" type="ORF">H9853_01700</name>
</gene>
<dbReference type="AlphaFoldDB" id="A0A9D1W7N3"/>
<dbReference type="CDD" id="cd01086">
    <property type="entry name" value="MetAP1"/>
    <property type="match status" value="1"/>
</dbReference>
<dbReference type="GO" id="GO:0004239">
    <property type="term" value="F:initiator methionyl aminopeptidase activity"/>
    <property type="evidence" value="ECO:0007669"/>
    <property type="project" value="UniProtKB-UniRule"/>
</dbReference>
<dbReference type="EMBL" id="DXEZ01000047">
    <property type="protein sequence ID" value="HIX53713.1"/>
    <property type="molecule type" value="Genomic_DNA"/>
</dbReference>
<dbReference type="GO" id="GO:0046872">
    <property type="term" value="F:metal ion binding"/>
    <property type="evidence" value="ECO:0007669"/>
    <property type="project" value="UniProtKB-UniRule"/>
</dbReference>
<dbReference type="PANTHER" id="PTHR43330">
    <property type="entry name" value="METHIONINE AMINOPEPTIDASE"/>
    <property type="match status" value="1"/>
</dbReference>
<comment type="catalytic activity">
    <reaction evidence="6 7">
        <text>Release of N-terminal amino acids, preferentially methionine, from peptides and arylamides.</text>
        <dbReference type="EC" id="3.4.11.18"/>
    </reaction>
</comment>
<comment type="cofactor">
    <cofactor evidence="6">
        <name>Co(2+)</name>
        <dbReference type="ChEBI" id="CHEBI:48828"/>
    </cofactor>
    <cofactor evidence="6">
        <name>Zn(2+)</name>
        <dbReference type="ChEBI" id="CHEBI:29105"/>
    </cofactor>
    <cofactor evidence="6">
        <name>Mn(2+)</name>
        <dbReference type="ChEBI" id="CHEBI:29035"/>
    </cofactor>
    <cofactor evidence="6">
        <name>Fe(2+)</name>
        <dbReference type="ChEBI" id="CHEBI:29033"/>
    </cofactor>
    <text evidence="6">Binds 2 divalent metal cations per subunit. Has a high-affinity and a low affinity metal-binding site. The true nature of the physiological cofactor is under debate. The enzyme is active with cobalt, zinc, manganese or divalent iron ions. Most likely, methionine aminopeptidases function as mononuclear Fe(2+)-metalloproteases under physiological conditions, and the catalytically relevant metal-binding site has been assigned to the histidine-containing high-affinity site.</text>
</comment>
<feature type="binding site" evidence="6">
    <location>
        <position position="96"/>
    </location>
    <ligand>
        <name>a divalent metal cation</name>
        <dbReference type="ChEBI" id="CHEBI:60240"/>
        <label>1</label>
    </ligand>
</feature>
<feature type="binding site" evidence="6">
    <location>
        <position position="79"/>
    </location>
    <ligand>
        <name>substrate</name>
    </ligand>
</feature>
<dbReference type="InterPro" id="IPR036005">
    <property type="entry name" value="Creatinase/aminopeptidase-like"/>
</dbReference>
<feature type="binding site" evidence="6">
    <location>
        <position position="234"/>
    </location>
    <ligand>
        <name>a divalent metal cation</name>
        <dbReference type="ChEBI" id="CHEBI:60240"/>
        <label>2</label>
        <note>catalytic</note>
    </ligand>
</feature>
<feature type="binding site" evidence="6">
    <location>
        <position position="234"/>
    </location>
    <ligand>
        <name>a divalent metal cation</name>
        <dbReference type="ChEBI" id="CHEBI:60240"/>
        <label>1</label>
    </ligand>
</feature>
<name>A0A9D1W7N3_9SPHI</name>
<evidence type="ECO:0000256" key="3">
    <source>
        <dbReference type="ARBA" id="ARBA00022670"/>
    </source>
</evidence>
<dbReference type="GO" id="GO:0006508">
    <property type="term" value="P:proteolysis"/>
    <property type="evidence" value="ECO:0007669"/>
    <property type="project" value="UniProtKB-KW"/>
</dbReference>
<proteinExistence type="inferred from homology"/>
<dbReference type="InterPro" id="IPR002467">
    <property type="entry name" value="Pept_M24A_MAP1"/>
</dbReference>
<feature type="binding site" evidence="6">
    <location>
        <position position="203"/>
    </location>
    <ligand>
        <name>a divalent metal cation</name>
        <dbReference type="ChEBI" id="CHEBI:60240"/>
        <label>2</label>
        <note>catalytic</note>
    </ligand>
</feature>
<organism evidence="9 10">
    <name type="scientific">Candidatus Sphingobacterium stercoripullorum</name>
    <dbReference type="NCBI Taxonomy" id="2838759"/>
    <lineage>
        <taxon>Bacteria</taxon>
        <taxon>Pseudomonadati</taxon>
        <taxon>Bacteroidota</taxon>
        <taxon>Sphingobacteriia</taxon>
        <taxon>Sphingobacteriales</taxon>
        <taxon>Sphingobacteriaceae</taxon>
        <taxon>Sphingobacterium</taxon>
    </lineage>
</organism>
<dbReference type="PANTHER" id="PTHR43330:SF27">
    <property type="entry name" value="METHIONINE AMINOPEPTIDASE"/>
    <property type="match status" value="1"/>
</dbReference>
<keyword evidence="2 6" id="KW-0031">Aminopeptidase</keyword>
<protein>
    <recommendedName>
        <fullName evidence="6 7">Methionine aminopeptidase</fullName>
        <shortName evidence="6">MAP</shortName>
        <shortName evidence="6">MetAP</shortName>
        <ecNumber evidence="6 7">3.4.11.18</ecNumber>
    </recommendedName>
    <alternativeName>
        <fullName evidence="6">Peptidase M</fullName>
    </alternativeName>
</protein>
<dbReference type="InterPro" id="IPR000994">
    <property type="entry name" value="Pept_M24"/>
</dbReference>
<reference evidence="9" key="1">
    <citation type="journal article" date="2021" name="PeerJ">
        <title>Extensive microbial diversity within the chicken gut microbiome revealed by metagenomics and culture.</title>
        <authorList>
            <person name="Gilroy R."/>
            <person name="Ravi A."/>
            <person name="Getino M."/>
            <person name="Pursley I."/>
            <person name="Horton D.L."/>
            <person name="Alikhan N.F."/>
            <person name="Baker D."/>
            <person name="Gharbi K."/>
            <person name="Hall N."/>
            <person name="Watson M."/>
            <person name="Adriaenssens E.M."/>
            <person name="Foster-Nyarko E."/>
            <person name="Jarju S."/>
            <person name="Secka A."/>
            <person name="Antonio M."/>
            <person name="Oren A."/>
            <person name="Chaudhuri R.R."/>
            <person name="La Ragione R."/>
            <person name="Hildebrand F."/>
            <person name="Pallen M.J."/>
        </authorList>
    </citation>
    <scope>NUCLEOTIDE SEQUENCE</scope>
    <source>
        <strain evidence="9">1719</strain>
    </source>
</reference>
<dbReference type="GO" id="GO:0005829">
    <property type="term" value="C:cytosol"/>
    <property type="evidence" value="ECO:0007669"/>
    <property type="project" value="TreeGrafter"/>
</dbReference>
<dbReference type="GO" id="GO:0070006">
    <property type="term" value="F:metalloaminopeptidase activity"/>
    <property type="evidence" value="ECO:0007669"/>
    <property type="project" value="UniProtKB-UniRule"/>
</dbReference>
<comment type="caution">
    <text evidence="9">The sequence shown here is derived from an EMBL/GenBank/DDBJ whole genome shotgun (WGS) entry which is preliminary data.</text>
</comment>
<feature type="binding site" evidence="6">
    <location>
        <position position="170"/>
    </location>
    <ligand>
        <name>a divalent metal cation</name>
        <dbReference type="ChEBI" id="CHEBI:60240"/>
        <label>2</label>
        <note>catalytic</note>
    </ligand>
</feature>